<dbReference type="Proteomes" id="UP000199391">
    <property type="component" value="Unassembled WGS sequence"/>
</dbReference>
<keyword evidence="3" id="KW-1185">Reference proteome</keyword>
<name>A0A1I7J9G9_9BURK</name>
<feature type="chain" id="PRO_5011700031" evidence="1">
    <location>
        <begin position="18"/>
        <end position="410"/>
    </location>
</feature>
<accession>A0A1I7J9G9</accession>
<dbReference type="AlphaFoldDB" id="A0A1I7J9G9"/>
<proteinExistence type="predicted"/>
<keyword evidence="1" id="KW-0732">Signal</keyword>
<feature type="signal peptide" evidence="1">
    <location>
        <begin position="1"/>
        <end position="17"/>
    </location>
</feature>
<evidence type="ECO:0000313" key="2">
    <source>
        <dbReference type="EMBL" id="SFU81846.1"/>
    </source>
</evidence>
<dbReference type="STRING" id="1035707.SAMN05216552_1010183"/>
<dbReference type="OrthoDB" id="8737426at2"/>
<evidence type="ECO:0000313" key="3">
    <source>
        <dbReference type="Proteomes" id="UP000199391"/>
    </source>
</evidence>
<dbReference type="EMBL" id="FPBO01000010">
    <property type="protein sequence ID" value="SFU81846.1"/>
    <property type="molecule type" value="Genomic_DNA"/>
</dbReference>
<evidence type="ECO:0000256" key="1">
    <source>
        <dbReference type="SAM" id="SignalP"/>
    </source>
</evidence>
<organism evidence="2 3">
    <name type="scientific">Pseudoduganella namucuonensis</name>
    <dbReference type="NCBI Taxonomy" id="1035707"/>
    <lineage>
        <taxon>Bacteria</taxon>
        <taxon>Pseudomonadati</taxon>
        <taxon>Pseudomonadota</taxon>
        <taxon>Betaproteobacteria</taxon>
        <taxon>Burkholderiales</taxon>
        <taxon>Oxalobacteraceae</taxon>
        <taxon>Telluria group</taxon>
        <taxon>Pseudoduganella</taxon>
    </lineage>
</organism>
<dbReference type="RefSeq" id="WP_143133106.1">
    <property type="nucleotide sequence ID" value="NZ_FPBO01000010.1"/>
</dbReference>
<protein>
    <submittedName>
        <fullName evidence="2">Uncharacterized protein</fullName>
    </submittedName>
</protein>
<gene>
    <name evidence="2" type="ORF">SAMN05216552_1010183</name>
</gene>
<sequence length="410" mass="42596">MRFQHTAIGLACATLLAACGGGGSQGDSAGLAQSISFPFPGGPTVAVPPAVTSITLKATASSGLPVTYVTNTPDVCSVSDATVSLLKAGECSVNANQAGGDGFAPATTRQLFVVPKGFQTITGFLNPGAQAIGASVTVAATSSVGAPITFSTSTPTVCSVTGTTVKTLADGLCLVTATQPGTDYITPVSVTKTIVVGTAQGPAVSFTAGYKPNDIGRTAENGKIDWYASDTNKTTVATDGSTRTFTMDKTSATAGFGGYFGIRMMAPTLESLLTTGDTTGGVRIDSQKAIKFGLRFNQEMIDAQKTRIRVWLYLGHFNRKNGGACNVTLEKFITPVLTTPMTGVQEQSIDLKTFTFAESCGLTNLDAWNELQNYPISKLEINVPDINNQKPNAGTTVYSTSMTTGKIYFQ</sequence>
<dbReference type="PROSITE" id="PS51257">
    <property type="entry name" value="PROKAR_LIPOPROTEIN"/>
    <property type="match status" value="1"/>
</dbReference>
<reference evidence="3" key="1">
    <citation type="submission" date="2016-10" db="EMBL/GenBank/DDBJ databases">
        <authorList>
            <person name="Varghese N."/>
            <person name="Submissions S."/>
        </authorList>
    </citation>
    <scope>NUCLEOTIDE SEQUENCE [LARGE SCALE GENOMIC DNA]</scope>
    <source>
        <strain evidence="3">CGMCC 1.11014</strain>
    </source>
</reference>